<evidence type="ECO:0000256" key="2">
    <source>
        <dbReference type="SAM" id="Phobius"/>
    </source>
</evidence>
<dbReference type="InterPro" id="IPR038921">
    <property type="entry name" value="YOR389W-like"/>
</dbReference>
<organism evidence="3 4">
    <name type="scientific">Metschnikowia bicuspidata var. bicuspidata NRRL YB-4993</name>
    <dbReference type="NCBI Taxonomy" id="869754"/>
    <lineage>
        <taxon>Eukaryota</taxon>
        <taxon>Fungi</taxon>
        <taxon>Dikarya</taxon>
        <taxon>Ascomycota</taxon>
        <taxon>Saccharomycotina</taxon>
        <taxon>Pichiomycetes</taxon>
        <taxon>Metschnikowiaceae</taxon>
        <taxon>Metschnikowia</taxon>
    </lineage>
</organism>
<name>A0A1A0H665_9ASCO</name>
<keyword evidence="4" id="KW-1185">Reference proteome</keyword>
<comment type="caution">
    <text evidence="3">The sequence shown here is derived from an EMBL/GenBank/DDBJ whole genome shotgun (WGS) entry which is preliminary data.</text>
</comment>
<accession>A0A1A0H665</accession>
<feature type="transmembrane region" description="Helical" evidence="2">
    <location>
        <begin position="9"/>
        <end position="28"/>
    </location>
</feature>
<dbReference type="Proteomes" id="UP000092555">
    <property type="component" value="Unassembled WGS sequence"/>
</dbReference>
<proteinExistence type="predicted"/>
<evidence type="ECO:0000256" key="1">
    <source>
        <dbReference type="SAM" id="MobiDB-lite"/>
    </source>
</evidence>
<dbReference type="EMBL" id="LXTC01000007">
    <property type="protein sequence ID" value="OBA19408.1"/>
    <property type="molecule type" value="Genomic_DNA"/>
</dbReference>
<dbReference type="OrthoDB" id="10261782at2759"/>
<dbReference type="PANTHER" id="PTHR35204">
    <property type="entry name" value="YALI0A21131P"/>
    <property type="match status" value="1"/>
</dbReference>
<dbReference type="AlphaFoldDB" id="A0A1A0H665"/>
<feature type="region of interest" description="Disordered" evidence="1">
    <location>
        <begin position="138"/>
        <end position="175"/>
    </location>
</feature>
<evidence type="ECO:0000313" key="3">
    <source>
        <dbReference type="EMBL" id="OBA19408.1"/>
    </source>
</evidence>
<dbReference type="PANTHER" id="PTHR35204:SF1">
    <property type="entry name" value="ENTEROTOXIN"/>
    <property type="match status" value="1"/>
</dbReference>
<keyword evidence="2" id="KW-0812">Transmembrane</keyword>
<keyword evidence="2" id="KW-1133">Transmembrane helix</keyword>
<evidence type="ECO:0000313" key="4">
    <source>
        <dbReference type="Proteomes" id="UP000092555"/>
    </source>
</evidence>
<dbReference type="RefSeq" id="XP_018709940.1">
    <property type="nucleotide sequence ID" value="XM_018856335.1"/>
</dbReference>
<sequence>MFGCLTNRVVWVSFLLNVILGCWIVYFTSKAASHRKTPSDLLFLGHRLPSIFQNATENHWKFPIDFENATAVFNSVYGATKEKDSNMNPVGVNFFPAYIAPNTFMYHSRDDPRIPELYEWLAMDYEFSYSFASFGRGIPRRHTDGPGKPGSPERPSPGLPGGRALRKDPPKISSPEALKHNINLEKQFPEKKQSYLFTFKNKHPLDKLIFLDGDSAAKSTTGEMDQQMILSQQEDVDGYVNEREAADRICKWGSAFGLQGIVRLEVGFELILCDFHRDLELISNVTLYNTTNLAGFPCEIPEPKSGLEKSRSRLMDGWQSMSRFEWMRSGADVNDGDERILVDFSNMVTPLNKTWIDPDPYQRRINTIPQDLKNSILIELESTISKGVNPFHRTNWPQIIGHIVNKFSPMLLNLNNTLAIFESSPDSDLALALKRASESISTSTFNFIRRYSDEDITDDNNRSFMALRFAVEDYVHNTFEIQTQLDRLIYSSVYKVTKEIIDAIFRLHAVSIAILPDFYVVPTVNNYTEHKEAILRENRSLQALLKSLRWSAFTRCSRKCGWNEVCAVPGWGPGPMGWMFGNEKYLHYELGSYRVNKELQCVSIKDL</sequence>
<dbReference type="GeneID" id="30029311"/>
<keyword evidence="2" id="KW-0472">Membrane</keyword>
<protein>
    <submittedName>
        <fullName evidence="3">Uncharacterized protein</fullName>
    </submittedName>
</protein>
<dbReference type="STRING" id="869754.A0A1A0H665"/>
<gene>
    <name evidence="3" type="ORF">METBIDRAFT_33572</name>
</gene>
<reference evidence="3 4" key="1">
    <citation type="submission" date="2016-05" db="EMBL/GenBank/DDBJ databases">
        <title>Comparative genomics of biotechnologically important yeasts.</title>
        <authorList>
            <consortium name="DOE Joint Genome Institute"/>
            <person name="Riley R."/>
            <person name="Haridas S."/>
            <person name="Wolfe K.H."/>
            <person name="Lopes M.R."/>
            <person name="Hittinger C.T."/>
            <person name="Goker M."/>
            <person name="Salamov A."/>
            <person name="Wisecaver J."/>
            <person name="Long T.M."/>
            <person name="Aerts A.L."/>
            <person name="Barry K."/>
            <person name="Choi C."/>
            <person name="Clum A."/>
            <person name="Coughlan A.Y."/>
            <person name="Deshpande S."/>
            <person name="Douglass A.P."/>
            <person name="Hanson S.J."/>
            <person name="Klenk H.-P."/>
            <person name="LaButti K."/>
            <person name="Lapidus A."/>
            <person name="Lindquist E."/>
            <person name="Lipzen A."/>
            <person name="Meier-kolthoff J.P."/>
            <person name="Ohm R.A."/>
            <person name="Otillar R.P."/>
            <person name="Pangilinan J."/>
            <person name="Peng Y."/>
            <person name="Rokas A."/>
            <person name="Rosa C.A."/>
            <person name="Scheuner C."/>
            <person name="Sibirny A.A."/>
            <person name="Slot J.C."/>
            <person name="Stielow J.B."/>
            <person name="Sun H."/>
            <person name="Kurtzman C.P."/>
            <person name="Blackwell M."/>
            <person name="Grigoriev I.V."/>
            <person name="Jeffries T.W."/>
        </authorList>
    </citation>
    <scope>NUCLEOTIDE SEQUENCE [LARGE SCALE GENOMIC DNA]</scope>
    <source>
        <strain evidence="3 4">NRRL YB-4993</strain>
    </source>
</reference>